<dbReference type="Proteomes" id="UP000287166">
    <property type="component" value="Unassembled WGS sequence"/>
</dbReference>
<feature type="chain" id="PRO_5019204704" description="Chitinase" evidence="2">
    <location>
        <begin position="26"/>
        <end position="213"/>
    </location>
</feature>
<feature type="signal peptide" evidence="2">
    <location>
        <begin position="1"/>
        <end position="25"/>
    </location>
</feature>
<dbReference type="EMBL" id="BFAD01000009">
    <property type="protein sequence ID" value="GBE86455.1"/>
    <property type="molecule type" value="Genomic_DNA"/>
</dbReference>
<evidence type="ECO:0000256" key="2">
    <source>
        <dbReference type="SAM" id="SignalP"/>
    </source>
</evidence>
<sequence length="213" mass="23159">MVLFSIYGLLSAAVLVLTQVNGVNSTPAHDEPDRQTRDISTRSTPDAPHWVAYWDKSTSGVSGAPNASDLTGYNTFILAFLLLEGAWDNAEEWTELAVDERSTILSEYSAAGISMIVSCFGSSDVPTTSGADPTDTANTFAAWVIEYDLDGIDVDYEDFDAFDAGTAEAWLVTFTQQLRTQLPEGQYILTHAPVAPWFGPNIWTNGGYLQIDS</sequence>
<dbReference type="RefSeq" id="XP_027617368.1">
    <property type="nucleotide sequence ID" value="XM_027761567.1"/>
</dbReference>
<dbReference type="InParanoid" id="A0A401GW61"/>
<feature type="region of interest" description="Disordered" evidence="1">
    <location>
        <begin position="25"/>
        <end position="44"/>
    </location>
</feature>
<protein>
    <recommendedName>
        <fullName evidence="5">Chitinase</fullName>
    </recommendedName>
</protein>
<dbReference type="AlphaFoldDB" id="A0A401GW61"/>
<gene>
    <name evidence="3" type="ORF">SCP_0903340</name>
</gene>
<dbReference type="InterPro" id="IPR001579">
    <property type="entry name" value="Glyco_hydro_18_chit_AS"/>
</dbReference>
<dbReference type="CDD" id="cd00598">
    <property type="entry name" value="GH18_chitinase-like"/>
    <property type="match status" value="1"/>
</dbReference>
<accession>A0A401GW61</accession>
<reference evidence="3 4" key="1">
    <citation type="journal article" date="2018" name="Sci. Rep.">
        <title>Genome sequence of the cauliflower mushroom Sparassis crispa (Hanabiratake) and its association with beneficial usage.</title>
        <authorList>
            <person name="Kiyama R."/>
            <person name="Furutani Y."/>
            <person name="Kawaguchi K."/>
            <person name="Nakanishi T."/>
        </authorList>
    </citation>
    <scope>NUCLEOTIDE SEQUENCE [LARGE SCALE GENOMIC DNA]</scope>
</reference>
<organism evidence="3 4">
    <name type="scientific">Sparassis crispa</name>
    <dbReference type="NCBI Taxonomy" id="139825"/>
    <lineage>
        <taxon>Eukaryota</taxon>
        <taxon>Fungi</taxon>
        <taxon>Dikarya</taxon>
        <taxon>Basidiomycota</taxon>
        <taxon>Agaricomycotina</taxon>
        <taxon>Agaricomycetes</taxon>
        <taxon>Polyporales</taxon>
        <taxon>Sparassidaceae</taxon>
        <taxon>Sparassis</taxon>
    </lineage>
</organism>
<feature type="compositionally biased region" description="Basic and acidic residues" evidence="1">
    <location>
        <begin position="28"/>
        <end position="40"/>
    </location>
</feature>
<evidence type="ECO:0000256" key="1">
    <source>
        <dbReference type="SAM" id="MobiDB-lite"/>
    </source>
</evidence>
<dbReference type="GeneID" id="38783372"/>
<dbReference type="GO" id="GO:0005975">
    <property type="term" value="P:carbohydrate metabolic process"/>
    <property type="evidence" value="ECO:0007669"/>
    <property type="project" value="InterPro"/>
</dbReference>
<dbReference type="GO" id="GO:0004553">
    <property type="term" value="F:hydrolase activity, hydrolyzing O-glycosyl compounds"/>
    <property type="evidence" value="ECO:0007669"/>
    <property type="project" value="InterPro"/>
</dbReference>
<dbReference type="PROSITE" id="PS01095">
    <property type="entry name" value="GH18_1"/>
    <property type="match status" value="1"/>
</dbReference>
<evidence type="ECO:0000313" key="3">
    <source>
        <dbReference type="EMBL" id="GBE86455.1"/>
    </source>
</evidence>
<evidence type="ECO:0008006" key="5">
    <source>
        <dbReference type="Google" id="ProtNLM"/>
    </source>
</evidence>
<dbReference type="SUPFAM" id="SSF51445">
    <property type="entry name" value="(Trans)glycosidases"/>
    <property type="match status" value="1"/>
</dbReference>
<dbReference type="OrthoDB" id="3012298at2759"/>
<dbReference type="Gene3D" id="3.20.20.80">
    <property type="entry name" value="Glycosidases"/>
    <property type="match status" value="1"/>
</dbReference>
<proteinExistence type="predicted"/>
<dbReference type="InterPro" id="IPR017853">
    <property type="entry name" value="GH"/>
</dbReference>
<keyword evidence="2" id="KW-0732">Signal</keyword>
<comment type="caution">
    <text evidence="3">The sequence shown here is derived from an EMBL/GenBank/DDBJ whole genome shotgun (WGS) entry which is preliminary data.</text>
</comment>
<keyword evidence="4" id="KW-1185">Reference proteome</keyword>
<evidence type="ECO:0000313" key="4">
    <source>
        <dbReference type="Proteomes" id="UP000287166"/>
    </source>
</evidence>
<name>A0A401GW61_9APHY</name>